<keyword evidence="1" id="KW-1133">Transmembrane helix</keyword>
<evidence type="ECO:0000256" key="1">
    <source>
        <dbReference type="SAM" id="Phobius"/>
    </source>
</evidence>
<organism evidence="2 3">
    <name type="scientific">Streptomyces orinoci</name>
    <name type="common">Streptoverticillium orinoci</name>
    <dbReference type="NCBI Taxonomy" id="67339"/>
    <lineage>
        <taxon>Bacteria</taxon>
        <taxon>Bacillati</taxon>
        <taxon>Actinomycetota</taxon>
        <taxon>Actinomycetes</taxon>
        <taxon>Kitasatosporales</taxon>
        <taxon>Streptomycetaceae</taxon>
        <taxon>Streptomyces</taxon>
    </lineage>
</organism>
<dbReference type="RefSeq" id="WP_109280504.1">
    <property type="nucleotide sequence ID" value="NZ_JBFAUK010000041.1"/>
</dbReference>
<sequence>MTGDAQGHGPASHRAANGRWLDAGERLWRDVAAVVRQDVGPAREEAVATARETALATAALALSGACGVLALVSAHQAVLRAMERHWPPHRAAWALAAGYASGAAVLAWCGCGKAQEARRASREALGRVLPD</sequence>
<keyword evidence="3" id="KW-1185">Reference proteome</keyword>
<evidence type="ECO:0000313" key="2">
    <source>
        <dbReference type="EMBL" id="MEV5510830.1"/>
    </source>
</evidence>
<accession>A0ABV3K6P8</accession>
<keyword evidence="1" id="KW-0812">Transmembrane</keyword>
<protein>
    <submittedName>
        <fullName evidence="2">Phage holin family protein</fullName>
    </submittedName>
</protein>
<dbReference type="Proteomes" id="UP001552594">
    <property type="component" value="Unassembled WGS sequence"/>
</dbReference>
<name>A0ABV3K6P8_STRON</name>
<keyword evidence="1" id="KW-0472">Membrane</keyword>
<reference evidence="2 3" key="1">
    <citation type="submission" date="2024-06" db="EMBL/GenBank/DDBJ databases">
        <title>The Natural Products Discovery Center: Release of the First 8490 Sequenced Strains for Exploring Actinobacteria Biosynthetic Diversity.</title>
        <authorList>
            <person name="Kalkreuter E."/>
            <person name="Kautsar S.A."/>
            <person name="Yang D."/>
            <person name="Bader C.D."/>
            <person name="Teijaro C.N."/>
            <person name="Fluegel L."/>
            <person name="Davis C.M."/>
            <person name="Simpson J.R."/>
            <person name="Lauterbach L."/>
            <person name="Steele A.D."/>
            <person name="Gui C."/>
            <person name="Meng S."/>
            <person name="Li G."/>
            <person name="Viehrig K."/>
            <person name="Ye F."/>
            <person name="Su P."/>
            <person name="Kiefer A.F."/>
            <person name="Nichols A."/>
            <person name="Cepeda A.J."/>
            <person name="Yan W."/>
            <person name="Fan B."/>
            <person name="Jiang Y."/>
            <person name="Adhikari A."/>
            <person name="Zheng C.-J."/>
            <person name="Schuster L."/>
            <person name="Cowan T.M."/>
            <person name="Smanski M.J."/>
            <person name="Chevrette M.G."/>
            <person name="De Carvalho L.P.S."/>
            <person name="Shen B."/>
        </authorList>
    </citation>
    <scope>NUCLEOTIDE SEQUENCE [LARGE SCALE GENOMIC DNA]</scope>
    <source>
        <strain evidence="2 3">NPDC052347</strain>
    </source>
</reference>
<dbReference type="EMBL" id="JBFAUK010000041">
    <property type="protein sequence ID" value="MEV5510830.1"/>
    <property type="molecule type" value="Genomic_DNA"/>
</dbReference>
<feature type="transmembrane region" description="Helical" evidence="1">
    <location>
        <begin position="53"/>
        <end position="72"/>
    </location>
</feature>
<comment type="caution">
    <text evidence="2">The sequence shown here is derived from an EMBL/GenBank/DDBJ whole genome shotgun (WGS) entry which is preliminary data.</text>
</comment>
<proteinExistence type="predicted"/>
<evidence type="ECO:0000313" key="3">
    <source>
        <dbReference type="Proteomes" id="UP001552594"/>
    </source>
</evidence>
<feature type="transmembrane region" description="Helical" evidence="1">
    <location>
        <begin position="92"/>
        <end position="111"/>
    </location>
</feature>
<dbReference type="InterPro" id="IPR009937">
    <property type="entry name" value="Phage_holin_3_6"/>
</dbReference>
<dbReference type="Pfam" id="PF07332">
    <property type="entry name" value="Phage_holin_3_6"/>
    <property type="match status" value="1"/>
</dbReference>
<gene>
    <name evidence="2" type="ORF">AB0L16_31140</name>
</gene>